<evidence type="ECO:0000256" key="1">
    <source>
        <dbReference type="SAM" id="Coils"/>
    </source>
</evidence>
<comment type="caution">
    <text evidence="2">The sequence shown here is derived from an EMBL/GenBank/DDBJ whole genome shotgun (WGS) entry which is preliminary data.</text>
</comment>
<reference evidence="2 3" key="1">
    <citation type="journal article" date="2019" name="Int. J. Syst. Evol. Microbiol.">
        <title>The Global Catalogue of Microorganisms (GCM) 10K type strain sequencing project: providing services to taxonomists for standard genome sequencing and annotation.</title>
        <authorList>
            <consortium name="The Broad Institute Genomics Platform"/>
            <consortium name="The Broad Institute Genome Sequencing Center for Infectious Disease"/>
            <person name="Wu L."/>
            <person name="Ma J."/>
        </authorList>
    </citation>
    <scope>NUCLEOTIDE SEQUENCE [LARGE SCALE GENOMIC DNA]</scope>
    <source>
        <strain evidence="2 3">JCM 14306</strain>
    </source>
</reference>
<organism evidence="2 3">
    <name type="scientific">Kribbella alba</name>
    <dbReference type="NCBI Taxonomy" id="190197"/>
    <lineage>
        <taxon>Bacteria</taxon>
        <taxon>Bacillati</taxon>
        <taxon>Actinomycetota</taxon>
        <taxon>Actinomycetes</taxon>
        <taxon>Propionibacteriales</taxon>
        <taxon>Kribbellaceae</taxon>
        <taxon>Kribbella</taxon>
    </lineage>
</organism>
<proteinExistence type="predicted"/>
<dbReference type="Proteomes" id="UP001501319">
    <property type="component" value="Unassembled WGS sequence"/>
</dbReference>
<evidence type="ECO:0000313" key="2">
    <source>
        <dbReference type="EMBL" id="GAA1660555.1"/>
    </source>
</evidence>
<gene>
    <name evidence="2" type="ORF">GCM10009744_62780</name>
</gene>
<keyword evidence="1" id="KW-0175">Coiled coil</keyword>
<protein>
    <submittedName>
        <fullName evidence="2">Uncharacterized protein</fullName>
    </submittedName>
</protein>
<dbReference type="Gene3D" id="1.10.287.1490">
    <property type="match status" value="1"/>
</dbReference>
<name>A0ABN2FW99_9ACTN</name>
<dbReference type="EMBL" id="BAAANE010000015">
    <property type="protein sequence ID" value="GAA1660555.1"/>
    <property type="molecule type" value="Genomic_DNA"/>
</dbReference>
<sequence length="301" mass="34088">MAARQEQRGVDATVSRLQRQVDALYAETRHFAGRLAELSDRLDRLEARSRSWFRLLVSRGLDEQLEVLRLETDEAEDRLNEARRKFESARDELDQARSRQEELAATSADYEIALQDKEKRLLAAADPRAGRLGEIAAEQEQQAVVLQDTDDLLTSLGWSDRALDTLEHLIGSARRWATADLAGGGVLAGKAKYDELAAVGNAAAYAEQCLARLKDELQVYGERQSLETGVPLDTRARFLDVWMDHPYADLRSFLRIMEAQHRLPRTRSLLQQIGDDLRQRRAEILTATDQLTAERQHLLAD</sequence>
<evidence type="ECO:0000313" key="3">
    <source>
        <dbReference type="Proteomes" id="UP001501319"/>
    </source>
</evidence>
<feature type="coiled-coil region" evidence="1">
    <location>
        <begin position="58"/>
        <end position="106"/>
    </location>
</feature>
<keyword evidence="3" id="KW-1185">Reference proteome</keyword>
<accession>A0ABN2FW99</accession>